<feature type="disulfide bond" evidence="16">
    <location>
        <begin position="24"/>
        <end position="40"/>
    </location>
</feature>
<name>A0AAN9ULU7_9PEZI</name>
<feature type="disulfide bond" evidence="16">
    <location>
        <begin position="14"/>
        <end position="50"/>
    </location>
</feature>
<evidence type="ECO:0000256" key="12">
    <source>
        <dbReference type="ARBA" id="ARBA00023136"/>
    </source>
</evidence>
<dbReference type="AlphaFoldDB" id="A0AAN9ULU7"/>
<dbReference type="Proteomes" id="UP001320245">
    <property type="component" value="Unassembled WGS sequence"/>
</dbReference>
<gene>
    <name evidence="17" type="ORF">SLS53_000034</name>
</gene>
<evidence type="ECO:0000256" key="6">
    <source>
        <dbReference type="ARBA" id="ARBA00013482"/>
    </source>
</evidence>
<evidence type="ECO:0000256" key="2">
    <source>
        <dbReference type="ARBA" id="ARBA00004569"/>
    </source>
</evidence>
<dbReference type="GO" id="GO:0005758">
    <property type="term" value="C:mitochondrial intermembrane space"/>
    <property type="evidence" value="ECO:0007669"/>
    <property type="project" value="UniProtKB-SubCell"/>
</dbReference>
<evidence type="ECO:0000256" key="10">
    <source>
        <dbReference type="ARBA" id="ARBA00022982"/>
    </source>
</evidence>
<keyword evidence="18" id="KW-1185">Reference proteome</keyword>
<evidence type="ECO:0000256" key="3">
    <source>
        <dbReference type="ARBA" id="ARBA00004637"/>
    </source>
</evidence>
<dbReference type="EMBL" id="JAJSPL020000001">
    <property type="protein sequence ID" value="KAK7749461.1"/>
    <property type="molecule type" value="Genomic_DNA"/>
</dbReference>
<keyword evidence="7" id="KW-0813">Transport</keyword>
<dbReference type="PANTHER" id="PTHR15224:SF1">
    <property type="entry name" value="NADH DEHYDROGENASE [UBIQUINONE] IRON-SULFUR PROTEIN 5"/>
    <property type="match status" value="1"/>
</dbReference>
<proteinExistence type="inferred from homology"/>
<dbReference type="GO" id="GO:0032981">
    <property type="term" value="P:mitochondrial respiratory chain complex I assembly"/>
    <property type="evidence" value="ECO:0007669"/>
    <property type="project" value="TreeGrafter"/>
</dbReference>
<comment type="subunit">
    <text evidence="5">Mammalian complex I is composed of 45 different subunits. This is a component of the iron-sulfur (IP) fragment of the enzyme.</text>
</comment>
<keyword evidence="12" id="KW-0472">Membrane</keyword>
<evidence type="ECO:0000256" key="4">
    <source>
        <dbReference type="ARBA" id="ARBA00007372"/>
    </source>
</evidence>
<accession>A0AAN9ULU7</accession>
<dbReference type="InterPro" id="IPR019342">
    <property type="entry name" value="NADH_UbQ_OxRdtase_FeS-su5"/>
</dbReference>
<keyword evidence="8" id="KW-0679">Respiratory chain</keyword>
<protein>
    <recommendedName>
        <fullName evidence="6">NADH dehydrogenase [ubiquinone] iron-sulfur protein 5</fullName>
    </recommendedName>
    <alternativeName>
        <fullName evidence="14">Complex I-15 kDa</fullName>
    </alternativeName>
    <alternativeName>
        <fullName evidence="15">NADH-ubiquinone oxidoreductase 15 kDa subunit</fullName>
    </alternativeName>
</protein>
<comment type="subcellular location">
    <subcellularLocation>
        <location evidence="3">Mitochondrion inner membrane</location>
        <topology evidence="3">Peripheral membrane protein</topology>
    </subcellularLocation>
    <subcellularLocation>
        <location evidence="2">Mitochondrion intermembrane space</location>
    </subcellularLocation>
</comment>
<evidence type="ECO:0000256" key="9">
    <source>
        <dbReference type="ARBA" id="ARBA00022792"/>
    </source>
</evidence>
<organism evidence="17 18">
    <name type="scientific">Cytospora paraplurivora</name>
    <dbReference type="NCBI Taxonomy" id="2898453"/>
    <lineage>
        <taxon>Eukaryota</taxon>
        <taxon>Fungi</taxon>
        <taxon>Dikarya</taxon>
        <taxon>Ascomycota</taxon>
        <taxon>Pezizomycotina</taxon>
        <taxon>Sordariomycetes</taxon>
        <taxon>Sordariomycetidae</taxon>
        <taxon>Diaporthales</taxon>
        <taxon>Cytosporaceae</taxon>
        <taxon>Cytospora</taxon>
    </lineage>
</organism>
<dbReference type="GO" id="GO:0005743">
    <property type="term" value="C:mitochondrial inner membrane"/>
    <property type="evidence" value="ECO:0007669"/>
    <property type="project" value="UniProtKB-SubCell"/>
</dbReference>
<comment type="function">
    <text evidence="1">Accessory subunit of the mitochondrial membrane respiratory chain NADH dehydrogenase (Complex I), that is believed not to be involved in catalysis. Complex I functions in the transfer of electrons from NADH to the respiratory chain. The immediate electron acceptor for the enzyme is believed to be ubiquinone.</text>
</comment>
<dbReference type="CDD" id="cd24141">
    <property type="entry name" value="NDUFS5-like"/>
    <property type="match status" value="1"/>
</dbReference>
<evidence type="ECO:0000256" key="7">
    <source>
        <dbReference type="ARBA" id="ARBA00022448"/>
    </source>
</evidence>
<evidence type="ECO:0000256" key="8">
    <source>
        <dbReference type="ARBA" id="ARBA00022660"/>
    </source>
</evidence>
<evidence type="ECO:0000256" key="14">
    <source>
        <dbReference type="ARBA" id="ARBA00031222"/>
    </source>
</evidence>
<dbReference type="PANTHER" id="PTHR15224">
    <property type="entry name" value="NADH DEHYDROGENASE [UBIQUINONE] IRON-SULFUR PROTEIN 5"/>
    <property type="match status" value="1"/>
</dbReference>
<evidence type="ECO:0000256" key="5">
    <source>
        <dbReference type="ARBA" id="ARBA00011261"/>
    </source>
</evidence>
<evidence type="ECO:0000256" key="11">
    <source>
        <dbReference type="ARBA" id="ARBA00023128"/>
    </source>
</evidence>
<keyword evidence="11" id="KW-0496">Mitochondrion</keyword>
<comment type="similarity">
    <text evidence="4">Belongs to the complex I NDUFS5 subunit family.</text>
</comment>
<comment type="caution">
    <text evidence="17">The sequence shown here is derived from an EMBL/GenBank/DDBJ whole genome shotgun (WGS) entry which is preliminary data.</text>
</comment>
<evidence type="ECO:0000256" key="1">
    <source>
        <dbReference type="ARBA" id="ARBA00003195"/>
    </source>
</evidence>
<evidence type="ECO:0000256" key="13">
    <source>
        <dbReference type="ARBA" id="ARBA00023157"/>
    </source>
</evidence>
<sequence>MSSGYGLNGGPSRCFPFWQELLACYVVNTDTAEGEGKSKCVPALEDYYECMHHKKEAARVLAIQTAYRKAELNQGRENTPTAGQIRNLGLLGKEDDTNKKGAQFWINYAVEQSTVPLAFLFFKLYMNGRHITSWGINPRIKTGGQVQKALYEPSERWDHEENGIMLKQNGIEARYFHFVAGQQEKSVAEDGGLIEVQVFRAKGRKRRAARLDQYRQQEQYGIA</sequence>
<keyword evidence="13 16" id="KW-1015">Disulfide bond</keyword>
<evidence type="ECO:0000256" key="16">
    <source>
        <dbReference type="PIRSR" id="PIRSR619342-50"/>
    </source>
</evidence>
<evidence type="ECO:0000256" key="15">
    <source>
        <dbReference type="ARBA" id="ARBA00032739"/>
    </source>
</evidence>
<keyword evidence="9" id="KW-0999">Mitochondrion inner membrane</keyword>
<evidence type="ECO:0000313" key="18">
    <source>
        <dbReference type="Proteomes" id="UP001320245"/>
    </source>
</evidence>
<keyword evidence="10" id="KW-0249">Electron transport</keyword>
<reference evidence="17 18" key="1">
    <citation type="journal article" date="2023" name="PLoS ONE">
        <title>Cytospora paraplurivora sp. nov. isolated from orchards with fruit tree decline syndrome in Ontario, Canada.</title>
        <authorList>
            <person name="Ilyukhin E."/>
            <person name="Nguyen H.D.T."/>
            <person name="Castle A.J."/>
            <person name="Ellouze W."/>
        </authorList>
    </citation>
    <scope>NUCLEOTIDE SEQUENCE [LARGE SCALE GENOMIC DNA]</scope>
    <source>
        <strain evidence="17 18">FDS-564</strain>
    </source>
</reference>
<evidence type="ECO:0000313" key="17">
    <source>
        <dbReference type="EMBL" id="KAK7749461.1"/>
    </source>
</evidence>